<dbReference type="Proteomes" id="UP000187203">
    <property type="component" value="Unassembled WGS sequence"/>
</dbReference>
<keyword evidence="2" id="KW-1185">Reference proteome</keyword>
<organism evidence="1 2">
    <name type="scientific">Corchorus olitorius</name>
    <dbReference type="NCBI Taxonomy" id="93759"/>
    <lineage>
        <taxon>Eukaryota</taxon>
        <taxon>Viridiplantae</taxon>
        <taxon>Streptophyta</taxon>
        <taxon>Embryophyta</taxon>
        <taxon>Tracheophyta</taxon>
        <taxon>Spermatophyta</taxon>
        <taxon>Magnoliopsida</taxon>
        <taxon>eudicotyledons</taxon>
        <taxon>Gunneridae</taxon>
        <taxon>Pentapetalae</taxon>
        <taxon>rosids</taxon>
        <taxon>malvids</taxon>
        <taxon>Malvales</taxon>
        <taxon>Malvaceae</taxon>
        <taxon>Grewioideae</taxon>
        <taxon>Apeibeae</taxon>
        <taxon>Corchorus</taxon>
    </lineage>
</organism>
<dbReference type="GO" id="GO:0016301">
    <property type="term" value="F:kinase activity"/>
    <property type="evidence" value="ECO:0007669"/>
    <property type="project" value="UniProtKB-KW"/>
</dbReference>
<dbReference type="EMBL" id="AWUE01018510">
    <property type="protein sequence ID" value="OMO79696.1"/>
    <property type="molecule type" value="Genomic_DNA"/>
</dbReference>
<accession>A0A1R3IAR0</accession>
<evidence type="ECO:0000313" key="2">
    <source>
        <dbReference type="Proteomes" id="UP000187203"/>
    </source>
</evidence>
<proteinExistence type="predicted"/>
<protein>
    <submittedName>
        <fullName evidence="1">Protein kinase family protein</fullName>
    </submittedName>
</protein>
<gene>
    <name evidence="1" type="ORF">COLO4_24342</name>
</gene>
<name>A0A1R3IAR0_9ROSI</name>
<comment type="caution">
    <text evidence="1">The sequence shown here is derived from an EMBL/GenBank/DDBJ whole genome shotgun (WGS) entry which is preliminary data.</text>
</comment>
<keyword evidence="1" id="KW-0808">Transferase</keyword>
<evidence type="ECO:0000313" key="1">
    <source>
        <dbReference type="EMBL" id="OMO79696.1"/>
    </source>
</evidence>
<sequence>MGLLLPPIFQNDFCSSSGSHQIIYVTRFWVYDSLRHLNHEDCKNYDRISEALNLYVQLLNTCPIRNAILGLHCPKNRWTFGNFQQRSHVTFGLYGGYGVVLLKTAGALIIGQLVKAIISSRKPFQLLDSSMGNNYGCDRIGRMVHIAMHSVRFTPQAILTQMSVGGKEVGFGSSPAPHKRNNNSQGGVLSVVSQVIFGSCVCSLICCKYCPRRK</sequence>
<dbReference type="AlphaFoldDB" id="A0A1R3IAR0"/>
<keyword evidence="1" id="KW-0418">Kinase</keyword>
<reference evidence="2" key="1">
    <citation type="submission" date="2013-09" db="EMBL/GenBank/DDBJ databases">
        <title>Corchorus olitorius genome sequencing.</title>
        <authorList>
            <person name="Alam M."/>
            <person name="Haque M.S."/>
            <person name="Islam M.S."/>
            <person name="Emdad E.M."/>
            <person name="Islam M.M."/>
            <person name="Ahmed B."/>
            <person name="Halim A."/>
            <person name="Hossen Q.M.M."/>
            <person name="Hossain M.Z."/>
            <person name="Ahmed R."/>
            <person name="Khan M.M."/>
            <person name="Islam R."/>
            <person name="Rashid M.M."/>
            <person name="Khan S.A."/>
            <person name="Rahman M.S."/>
            <person name="Alam M."/>
            <person name="Yahiya A.S."/>
            <person name="Khan M.S."/>
            <person name="Azam M.S."/>
            <person name="Haque T."/>
            <person name="Lashkar M.Z.H."/>
            <person name="Akhand A.I."/>
            <person name="Morshed G."/>
            <person name="Roy S."/>
            <person name="Uddin K.S."/>
            <person name="Rabeya T."/>
            <person name="Hossain A.S."/>
            <person name="Chowdhury A."/>
            <person name="Snigdha A.R."/>
            <person name="Mortoza M.S."/>
            <person name="Matin S.A."/>
            <person name="Hoque S.M.E."/>
            <person name="Islam M.K."/>
            <person name="Roy D.K."/>
            <person name="Haider R."/>
            <person name="Moosa M.M."/>
            <person name="Elias S.M."/>
            <person name="Hasan A.M."/>
            <person name="Jahan S."/>
            <person name="Shafiuddin M."/>
            <person name="Mahmood N."/>
            <person name="Shommy N.S."/>
        </authorList>
    </citation>
    <scope>NUCLEOTIDE SEQUENCE [LARGE SCALE GENOMIC DNA]</scope>
    <source>
        <strain evidence="2">cv. O-4</strain>
    </source>
</reference>